<keyword evidence="4 6" id="KW-1133">Transmembrane helix</keyword>
<dbReference type="GO" id="GO:0005886">
    <property type="term" value="C:plasma membrane"/>
    <property type="evidence" value="ECO:0007669"/>
    <property type="project" value="TreeGrafter"/>
</dbReference>
<keyword evidence="5 6" id="KW-0472">Membrane</keyword>
<dbReference type="AlphaFoldDB" id="A0AAD9XE16"/>
<evidence type="ECO:0000313" key="9">
    <source>
        <dbReference type="Proteomes" id="UP001280121"/>
    </source>
</evidence>
<evidence type="ECO:0000256" key="2">
    <source>
        <dbReference type="ARBA" id="ARBA00022692"/>
    </source>
</evidence>
<dbReference type="PANTHER" id="PTHR12483:SF85">
    <property type="entry name" value="COPPER TRANSPORT PROTEIN"/>
    <property type="match status" value="1"/>
</dbReference>
<keyword evidence="6" id="KW-0186">Copper</keyword>
<comment type="subcellular location">
    <subcellularLocation>
        <location evidence="6">Membrane</location>
        <topology evidence="6">Multi-pass membrane protein</topology>
    </subcellularLocation>
</comment>
<evidence type="ECO:0000256" key="6">
    <source>
        <dbReference type="RuleBase" id="RU367022"/>
    </source>
</evidence>
<evidence type="ECO:0000256" key="5">
    <source>
        <dbReference type="ARBA" id="ARBA00023136"/>
    </source>
</evidence>
<dbReference type="Proteomes" id="UP001280121">
    <property type="component" value="Unassembled WGS sequence"/>
</dbReference>
<sequence length="164" mass="17529">MSHDGNGDMPNMTPGSMSGGGMNSSSSSDMMMMHMSFYWGKDAIIFFSGWAEKSLVMYILALFSIFLLGLAVEVLSVSPQLVTGSTARSNLMLAVFVQTCVYALRMGFAYLVMLSVMSYNLGVFIVAVAGHAAGFFLVKARALAMANRAGLPMSSTMEGNNSKV</sequence>
<dbReference type="Pfam" id="PF04145">
    <property type="entry name" value="Ctr"/>
    <property type="match status" value="1"/>
</dbReference>
<evidence type="ECO:0000256" key="1">
    <source>
        <dbReference type="ARBA" id="ARBA00006921"/>
    </source>
</evidence>
<comment type="caution">
    <text evidence="8">The sequence shown here is derived from an EMBL/GenBank/DDBJ whole genome shotgun (WGS) entry which is preliminary data.</text>
</comment>
<evidence type="ECO:0000313" key="8">
    <source>
        <dbReference type="EMBL" id="KAK2657739.1"/>
    </source>
</evidence>
<keyword evidence="6" id="KW-0813">Transport</keyword>
<keyword evidence="6" id="KW-0406">Ion transport</keyword>
<keyword evidence="3 6" id="KW-0187">Copper transport</keyword>
<reference evidence="8" key="1">
    <citation type="journal article" date="2023" name="Plant J.">
        <title>Genome sequences and population genomics provide insights into the demographic history, inbreeding, and mutation load of two 'living fossil' tree species of Dipteronia.</title>
        <authorList>
            <person name="Feng Y."/>
            <person name="Comes H.P."/>
            <person name="Chen J."/>
            <person name="Zhu S."/>
            <person name="Lu R."/>
            <person name="Zhang X."/>
            <person name="Li P."/>
            <person name="Qiu J."/>
            <person name="Olsen K.M."/>
            <person name="Qiu Y."/>
        </authorList>
    </citation>
    <scope>NUCLEOTIDE SEQUENCE</scope>
    <source>
        <strain evidence="8">KIB01</strain>
    </source>
</reference>
<proteinExistence type="inferred from homology"/>
<dbReference type="EMBL" id="JANJYI010000003">
    <property type="protein sequence ID" value="KAK2657739.1"/>
    <property type="molecule type" value="Genomic_DNA"/>
</dbReference>
<comment type="similarity">
    <text evidence="1 6">Belongs to the copper transporter (Ctr) (TC 1.A.56) family. SLC31A subfamily.</text>
</comment>
<accession>A0AAD9XE16</accession>
<evidence type="ECO:0000256" key="7">
    <source>
        <dbReference type="SAM" id="MobiDB-lite"/>
    </source>
</evidence>
<dbReference type="PANTHER" id="PTHR12483">
    <property type="entry name" value="SOLUTE CARRIER FAMILY 31 COPPER TRANSPORTERS"/>
    <property type="match status" value="1"/>
</dbReference>
<keyword evidence="2 6" id="KW-0812">Transmembrane</keyword>
<gene>
    <name evidence="8" type="ORF">Ddye_010791</name>
</gene>
<feature type="transmembrane region" description="Helical" evidence="6">
    <location>
        <begin position="119"/>
        <end position="138"/>
    </location>
</feature>
<evidence type="ECO:0000256" key="4">
    <source>
        <dbReference type="ARBA" id="ARBA00022989"/>
    </source>
</evidence>
<feature type="transmembrane region" description="Helical" evidence="6">
    <location>
        <begin position="55"/>
        <end position="78"/>
    </location>
</feature>
<keyword evidence="9" id="KW-1185">Reference proteome</keyword>
<protein>
    <recommendedName>
        <fullName evidence="6">Copper transport protein</fullName>
    </recommendedName>
</protein>
<name>A0AAD9XE16_9ROSI</name>
<dbReference type="InterPro" id="IPR007274">
    <property type="entry name" value="Cop_transporter"/>
</dbReference>
<feature type="transmembrane region" description="Helical" evidence="6">
    <location>
        <begin position="90"/>
        <end position="113"/>
    </location>
</feature>
<dbReference type="GO" id="GO:0005375">
    <property type="term" value="F:copper ion transmembrane transporter activity"/>
    <property type="evidence" value="ECO:0007669"/>
    <property type="project" value="UniProtKB-UniRule"/>
</dbReference>
<feature type="region of interest" description="Disordered" evidence="7">
    <location>
        <begin position="1"/>
        <end position="24"/>
    </location>
</feature>
<evidence type="ECO:0000256" key="3">
    <source>
        <dbReference type="ARBA" id="ARBA00022796"/>
    </source>
</evidence>
<organism evidence="8 9">
    <name type="scientific">Dipteronia dyeriana</name>
    <dbReference type="NCBI Taxonomy" id="168575"/>
    <lineage>
        <taxon>Eukaryota</taxon>
        <taxon>Viridiplantae</taxon>
        <taxon>Streptophyta</taxon>
        <taxon>Embryophyta</taxon>
        <taxon>Tracheophyta</taxon>
        <taxon>Spermatophyta</taxon>
        <taxon>Magnoliopsida</taxon>
        <taxon>eudicotyledons</taxon>
        <taxon>Gunneridae</taxon>
        <taxon>Pentapetalae</taxon>
        <taxon>rosids</taxon>
        <taxon>malvids</taxon>
        <taxon>Sapindales</taxon>
        <taxon>Sapindaceae</taxon>
        <taxon>Hippocastanoideae</taxon>
        <taxon>Acereae</taxon>
        <taxon>Dipteronia</taxon>
    </lineage>
</organism>